<evidence type="ECO:0000256" key="3">
    <source>
        <dbReference type="ARBA" id="ARBA00022692"/>
    </source>
</evidence>
<name>A0A8F6TZ20_9RHOB</name>
<feature type="transmembrane region" description="Helical" evidence="6">
    <location>
        <begin position="394"/>
        <end position="418"/>
    </location>
</feature>
<reference evidence="7 8" key="1">
    <citation type="submission" date="2021-07" db="EMBL/GenBank/DDBJ databases">
        <title>A novel Jannaschia species isolated from marine dinoflagellate Ceratoperidinium margalefii.</title>
        <authorList>
            <person name="Jiang Y."/>
            <person name="Li Z."/>
        </authorList>
    </citation>
    <scope>NUCLEOTIDE SEQUENCE [LARGE SCALE GENOMIC DNA]</scope>
    <source>
        <strain evidence="7 8">J12C1-MA-4</strain>
    </source>
</reference>
<evidence type="ECO:0000256" key="1">
    <source>
        <dbReference type="ARBA" id="ARBA00004127"/>
    </source>
</evidence>
<evidence type="ECO:0000256" key="6">
    <source>
        <dbReference type="SAM" id="Phobius"/>
    </source>
</evidence>
<keyword evidence="8" id="KW-1185">Reference proteome</keyword>
<feature type="transmembrane region" description="Helical" evidence="6">
    <location>
        <begin position="199"/>
        <end position="219"/>
    </location>
</feature>
<keyword evidence="4 6" id="KW-1133">Transmembrane helix</keyword>
<evidence type="ECO:0000313" key="8">
    <source>
        <dbReference type="Proteomes" id="UP000825009"/>
    </source>
</evidence>
<dbReference type="PANTHER" id="PTHR23519">
    <property type="entry name" value="AUTOPHAGY-RELATED PROTEIN 22"/>
    <property type="match status" value="1"/>
</dbReference>
<feature type="transmembrane region" description="Helical" evidence="6">
    <location>
        <begin position="151"/>
        <end position="171"/>
    </location>
</feature>
<feature type="transmembrane region" description="Helical" evidence="6">
    <location>
        <begin position="53"/>
        <end position="73"/>
    </location>
</feature>
<sequence length="449" mass="48103">MTAHPTASDRRKRIWGWWAFDWASQPYNTLLLTFLFGPYVNELLGSGTQAQTAWGYGVGAAGLLIAIAAPFLGAMADLSGRRMPFIWLFSVMYVVGSYGLWWAAPDNFNLVLTLIFFAVGLIGMEFATIFTNAMLPTLGTKTEIGRISGSGFAWGYVGGLVSLILMLFFFAESAETGTTLLGIEPIFGLDPDAREGTRAVGPLTAVWYAVGMIPFFLWVRDAPQPGAVPMGRALRGAMPALIKTLRRLPSEKPLMAYLLSSMFYRDALNGMYVFGGIYASGVLGWSVVDVGIFGILAIITGAFFAWLGGRADGRFGPKPVIVTNVVLLALVALAVVFISRESVLGIAVAPDSSLPDIAFYILGAFIGACGGALQSSSRTMLVRQAYPDRMTEAFGLYALAGKATSFIAPLSIGVATQISGSQQLGVVPLVILFTIGLILLYYVDPEGRN</sequence>
<evidence type="ECO:0000256" key="5">
    <source>
        <dbReference type="ARBA" id="ARBA00023136"/>
    </source>
</evidence>
<gene>
    <name evidence="7" type="ORF">KYE46_02385</name>
</gene>
<protein>
    <submittedName>
        <fullName evidence="7">MFS transporter</fullName>
    </submittedName>
</protein>
<dbReference type="Proteomes" id="UP000825009">
    <property type="component" value="Chromosome"/>
</dbReference>
<dbReference type="AlphaFoldDB" id="A0A8F6TZ20"/>
<dbReference type="RefSeq" id="WP_219004982.1">
    <property type="nucleotide sequence ID" value="NZ_CP079194.1"/>
</dbReference>
<comment type="subcellular location">
    <subcellularLocation>
        <location evidence="1">Endomembrane system</location>
        <topology evidence="1">Multi-pass membrane protein</topology>
    </subcellularLocation>
</comment>
<feature type="transmembrane region" description="Helical" evidence="6">
    <location>
        <begin position="357"/>
        <end position="373"/>
    </location>
</feature>
<dbReference type="InterPro" id="IPR050495">
    <property type="entry name" value="ATG22/LtaA_families"/>
</dbReference>
<feature type="transmembrane region" description="Helical" evidence="6">
    <location>
        <begin position="319"/>
        <end position="337"/>
    </location>
</feature>
<feature type="transmembrane region" description="Helical" evidence="6">
    <location>
        <begin position="285"/>
        <end position="307"/>
    </location>
</feature>
<dbReference type="KEGG" id="gce:KYE46_02385"/>
<keyword evidence="5 6" id="KW-0472">Membrane</keyword>
<dbReference type="InterPro" id="IPR024671">
    <property type="entry name" value="Atg22-like"/>
</dbReference>
<evidence type="ECO:0000256" key="2">
    <source>
        <dbReference type="ARBA" id="ARBA00022448"/>
    </source>
</evidence>
<evidence type="ECO:0000256" key="4">
    <source>
        <dbReference type="ARBA" id="ARBA00022989"/>
    </source>
</evidence>
<evidence type="ECO:0000313" key="7">
    <source>
        <dbReference type="EMBL" id="QXT41325.1"/>
    </source>
</evidence>
<proteinExistence type="predicted"/>
<organism evidence="7 8">
    <name type="scientific">Gymnodinialimonas ceratoperidinii</name>
    <dbReference type="NCBI Taxonomy" id="2856823"/>
    <lineage>
        <taxon>Bacteria</taxon>
        <taxon>Pseudomonadati</taxon>
        <taxon>Pseudomonadota</taxon>
        <taxon>Alphaproteobacteria</taxon>
        <taxon>Rhodobacterales</taxon>
        <taxon>Paracoccaceae</taxon>
        <taxon>Gymnodinialimonas</taxon>
    </lineage>
</organism>
<feature type="transmembrane region" description="Helical" evidence="6">
    <location>
        <begin position="424"/>
        <end position="443"/>
    </location>
</feature>
<dbReference type="Pfam" id="PF11700">
    <property type="entry name" value="ATG22"/>
    <property type="match status" value="1"/>
</dbReference>
<keyword evidence="2" id="KW-0813">Transport</keyword>
<feature type="transmembrane region" description="Helical" evidence="6">
    <location>
        <begin position="110"/>
        <end position="130"/>
    </location>
</feature>
<dbReference type="PANTHER" id="PTHR23519:SF1">
    <property type="entry name" value="AUTOPHAGY-RELATED PROTEIN 22"/>
    <property type="match status" value="1"/>
</dbReference>
<dbReference type="EMBL" id="CP079194">
    <property type="protein sequence ID" value="QXT41325.1"/>
    <property type="molecule type" value="Genomic_DNA"/>
</dbReference>
<accession>A0A8F6TZ20</accession>
<feature type="transmembrane region" description="Helical" evidence="6">
    <location>
        <begin position="254"/>
        <end position="279"/>
    </location>
</feature>
<keyword evidence="3 6" id="KW-0812">Transmembrane</keyword>
<feature type="transmembrane region" description="Helical" evidence="6">
    <location>
        <begin position="85"/>
        <end position="104"/>
    </location>
</feature>
<dbReference type="GO" id="GO:0012505">
    <property type="term" value="C:endomembrane system"/>
    <property type="evidence" value="ECO:0007669"/>
    <property type="project" value="UniProtKB-SubCell"/>
</dbReference>